<keyword evidence="2" id="KW-1185">Reference proteome</keyword>
<sequence>MTADGHISIADAHAVALARERDATLVVGADDDFDDIDLFAFRDHDV</sequence>
<evidence type="ECO:0000313" key="2">
    <source>
        <dbReference type="Proteomes" id="UP000607197"/>
    </source>
</evidence>
<name>A0A830FLR6_9EURY</name>
<dbReference type="AlphaFoldDB" id="A0A830FLR6"/>
<proteinExistence type="predicted"/>
<reference evidence="1" key="1">
    <citation type="journal article" date="2014" name="Int. J. Syst. Evol. Microbiol.">
        <title>Complete genome sequence of Corynebacterium casei LMG S-19264T (=DSM 44701T), isolated from a smear-ripened cheese.</title>
        <authorList>
            <consortium name="US DOE Joint Genome Institute (JGI-PGF)"/>
            <person name="Walter F."/>
            <person name="Albersmeier A."/>
            <person name="Kalinowski J."/>
            <person name="Ruckert C."/>
        </authorList>
    </citation>
    <scope>NUCLEOTIDE SEQUENCE</scope>
    <source>
        <strain evidence="1">JCM 19596</strain>
    </source>
</reference>
<accession>A0A830FLR6</accession>
<evidence type="ECO:0008006" key="3">
    <source>
        <dbReference type="Google" id="ProtNLM"/>
    </source>
</evidence>
<organism evidence="1 2">
    <name type="scientific">Halocalculus aciditolerans</name>
    <dbReference type="NCBI Taxonomy" id="1383812"/>
    <lineage>
        <taxon>Archaea</taxon>
        <taxon>Methanobacteriati</taxon>
        <taxon>Methanobacteriota</taxon>
        <taxon>Stenosarchaea group</taxon>
        <taxon>Halobacteria</taxon>
        <taxon>Halobacteriales</taxon>
        <taxon>Halobacteriaceae</taxon>
        <taxon>Halocalculus</taxon>
    </lineage>
</organism>
<gene>
    <name evidence="1" type="ORF">GCM10009039_27750</name>
</gene>
<protein>
    <recommendedName>
        <fullName evidence="3">PIN domain-containing protein</fullName>
    </recommendedName>
</protein>
<comment type="caution">
    <text evidence="1">The sequence shown here is derived from an EMBL/GenBank/DDBJ whole genome shotgun (WGS) entry which is preliminary data.</text>
</comment>
<reference evidence="1" key="2">
    <citation type="submission" date="2020-09" db="EMBL/GenBank/DDBJ databases">
        <authorList>
            <person name="Sun Q."/>
            <person name="Ohkuma M."/>
        </authorList>
    </citation>
    <scope>NUCLEOTIDE SEQUENCE</scope>
    <source>
        <strain evidence="1">JCM 19596</strain>
    </source>
</reference>
<dbReference type="Proteomes" id="UP000607197">
    <property type="component" value="Unassembled WGS sequence"/>
</dbReference>
<dbReference type="EMBL" id="BMPG01000004">
    <property type="protein sequence ID" value="GGL68200.1"/>
    <property type="molecule type" value="Genomic_DNA"/>
</dbReference>
<evidence type="ECO:0000313" key="1">
    <source>
        <dbReference type="EMBL" id="GGL68200.1"/>
    </source>
</evidence>